<reference evidence="7" key="1">
    <citation type="submission" date="2022-08" db="EMBL/GenBank/DDBJ databases">
        <title>Genome sequencing of Nocardioides sp. STR2.</title>
        <authorList>
            <person name="So Y."/>
        </authorList>
    </citation>
    <scope>NUCLEOTIDE SEQUENCE</scope>
    <source>
        <strain evidence="7">STR2</strain>
    </source>
</reference>
<evidence type="ECO:0000313" key="8">
    <source>
        <dbReference type="Proteomes" id="UP001074726"/>
    </source>
</evidence>
<dbReference type="Gene3D" id="3.90.550.10">
    <property type="entry name" value="Spore Coat Polysaccharide Biosynthesis Protein SpsA, Chain A"/>
    <property type="match status" value="2"/>
</dbReference>
<dbReference type="InterPro" id="IPR001173">
    <property type="entry name" value="Glyco_trans_2-like"/>
</dbReference>
<feature type="region of interest" description="Disordered" evidence="5">
    <location>
        <begin position="624"/>
        <end position="660"/>
    </location>
</feature>
<dbReference type="InterPro" id="IPR029044">
    <property type="entry name" value="Nucleotide-diphossugar_trans"/>
</dbReference>
<dbReference type="Proteomes" id="UP001074726">
    <property type="component" value="Unassembled WGS sequence"/>
</dbReference>
<evidence type="ECO:0000256" key="5">
    <source>
        <dbReference type="SAM" id="MobiDB-lite"/>
    </source>
</evidence>
<name>A0ABT4CCB8_9ACTN</name>
<evidence type="ECO:0000256" key="2">
    <source>
        <dbReference type="ARBA" id="ARBA00006739"/>
    </source>
</evidence>
<dbReference type="Pfam" id="PF00535">
    <property type="entry name" value="Glycos_transf_2"/>
    <property type="match status" value="1"/>
</dbReference>
<dbReference type="EC" id="2.4.-.-" evidence="7"/>
<evidence type="ECO:0000259" key="6">
    <source>
        <dbReference type="Pfam" id="PF00535"/>
    </source>
</evidence>
<comment type="similarity">
    <text evidence="2">Belongs to the glycosyltransferase 2 family.</text>
</comment>
<dbReference type="PANTHER" id="PTHR43179">
    <property type="entry name" value="RHAMNOSYLTRANSFERASE WBBL"/>
    <property type="match status" value="1"/>
</dbReference>
<dbReference type="GO" id="GO:0016757">
    <property type="term" value="F:glycosyltransferase activity"/>
    <property type="evidence" value="ECO:0007669"/>
    <property type="project" value="UniProtKB-KW"/>
</dbReference>
<organism evidence="7 8">
    <name type="scientific">Nocardioides pini</name>
    <dbReference type="NCBI Taxonomy" id="2975053"/>
    <lineage>
        <taxon>Bacteria</taxon>
        <taxon>Bacillati</taxon>
        <taxon>Actinomycetota</taxon>
        <taxon>Actinomycetes</taxon>
        <taxon>Propionibacteriales</taxon>
        <taxon>Nocardioidaceae</taxon>
        <taxon>Nocardioides</taxon>
    </lineage>
</organism>
<dbReference type="EMBL" id="JAPPUX010000003">
    <property type="protein sequence ID" value="MCY4726598.1"/>
    <property type="molecule type" value="Genomic_DNA"/>
</dbReference>
<keyword evidence="8" id="KW-1185">Reference proteome</keyword>
<dbReference type="SUPFAM" id="SSF53448">
    <property type="entry name" value="Nucleotide-diphospho-sugar transferases"/>
    <property type="match status" value="2"/>
</dbReference>
<dbReference type="PANTHER" id="PTHR43179:SF12">
    <property type="entry name" value="GALACTOFURANOSYLTRANSFERASE GLFT2"/>
    <property type="match status" value="1"/>
</dbReference>
<gene>
    <name evidence="7" type="ORF">NYO98_09945</name>
</gene>
<proteinExistence type="inferred from homology"/>
<evidence type="ECO:0000313" key="7">
    <source>
        <dbReference type="EMBL" id="MCY4726598.1"/>
    </source>
</evidence>
<evidence type="ECO:0000256" key="4">
    <source>
        <dbReference type="ARBA" id="ARBA00022679"/>
    </source>
</evidence>
<evidence type="ECO:0000256" key="1">
    <source>
        <dbReference type="ARBA" id="ARBA00004776"/>
    </source>
</evidence>
<feature type="domain" description="Glycosyltransferase 2-like" evidence="6">
    <location>
        <begin position="360"/>
        <end position="464"/>
    </location>
</feature>
<protein>
    <submittedName>
        <fullName evidence="7">Glycosyltransferase</fullName>
        <ecNumber evidence="7">2.4.-.-</ecNumber>
    </submittedName>
</protein>
<comment type="caution">
    <text evidence="7">The sequence shown here is derived from an EMBL/GenBank/DDBJ whole genome shotgun (WGS) entry which is preliminary data.</text>
</comment>
<keyword evidence="3 7" id="KW-0328">Glycosyltransferase</keyword>
<dbReference type="RefSeq" id="WP_268111502.1">
    <property type="nucleotide sequence ID" value="NZ_JAPPUX010000003.1"/>
</dbReference>
<sequence length="660" mass="71343">MLPTTRNSQGLRDSTSLVVSLVIYRPDVPLLRATLNSLREHPLSAILLVRNCDTLSEDELYELVPTDLKEKCGILGQGRNLGFAGGHNLALRFAFARGASHVLVTNPDLQFLPGGVEALIRLSADKSDQHLFSGILLFGSRSGDSKEQLIDSAGIVWTPDARHVDDLHGSPLGTLREGPADFQVPGITGALLGVPRAAWQQICDRSGEFFDEDFIAYREDAELGLRAGMLGIGSFVLNAPVAKHYRGSPGTSRRNPITNKLSVQNRFLLLSRHGFANRPGSITRSVLRDLVVIAAVLTRERGSLPGLKEAARGRRAQRKKRSVLLASLHSPDRAPNATESRNLRARSVWTSIAKGRTHWVVIPVYQADIEALRSTAAALADVANVVFVDDGSASLNQPIDDSSGLISPVNSGIAFALNTGILFALEHGAQVLTTLDQDSQLDGRSLVALRGYVETGRFDLVGPGTLPGVRYSSDSRGAVDEILQSGMTMRSTTITTLGLFDESLFIDGVDTEYCLRARRSGLRVGIHRDVAMEHVLGGGTSAPLFRVGPFAPLATSHGAFRRYYMNRNRCLLARRYGRTEPRWLVRTLRQTVVANILAATVETHRRDKAAASLAGLRDGLLGGFGPRPATGREWSSKGRSTVPTPGEGQRAGAAKKAQSL</sequence>
<comment type="pathway">
    <text evidence="1">Cell wall biogenesis; cell wall polysaccharide biosynthesis.</text>
</comment>
<evidence type="ECO:0000256" key="3">
    <source>
        <dbReference type="ARBA" id="ARBA00022676"/>
    </source>
</evidence>
<accession>A0ABT4CCB8</accession>
<keyword evidence="4 7" id="KW-0808">Transferase</keyword>